<evidence type="ECO:0000313" key="2">
    <source>
        <dbReference type="EMBL" id="GGG96823.1"/>
    </source>
</evidence>
<name>A0A917MDU4_9SPHI</name>
<keyword evidence="1" id="KW-0732">Signal</keyword>
<gene>
    <name evidence="2" type="ORF">GCM10007415_35120</name>
</gene>
<evidence type="ECO:0000313" key="3">
    <source>
        <dbReference type="Proteomes" id="UP000660862"/>
    </source>
</evidence>
<evidence type="ECO:0000256" key="1">
    <source>
        <dbReference type="SAM" id="SignalP"/>
    </source>
</evidence>
<sequence>MKRIFNRTSQWFAALLIGGCIVVSCAGNADKAVVPSSFDGAALLAAAGQLDELIAIGDIAELAGIPAERIARHVEDYDNHPSKKKLAYHWEAPGGISFTTLTGEAVNLPKHHSIGIANLEAMDLATFERRYLTSAGIKAAIDALVNDTSVNADVAIAQTAYLADVAKNLSLEQLEGVGEAAVWELPTQVLHVFADGAAFTVTTNFGDDPAVNKRKAISFARMIFNNQ</sequence>
<dbReference type="EMBL" id="BMER01000004">
    <property type="protein sequence ID" value="GGG96823.1"/>
    <property type="molecule type" value="Genomic_DNA"/>
</dbReference>
<feature type="signal peptide" evidence="1">
    <location>
        <begin position="1"/>
        <end position="26"/>
    </location>
</feature>
<evidence type="ECO:0008006" key="4">
    <source>
        <dbReference type="Google" id="ProtNLM"/>
    </source>
</evidence>
<feature type="chain" id="PRO_5036941733" description="Beta-lactamase enzyme family protein" evidence="1">
    <location>
        <begin position="27"/>
        <end position="227"/>
    </location>
</feature>
<keyword evidence="3" id="KW-1185">Reference proteome</keyword>
<comment type="caution">
    <text evidence="2">The sequence shown here is derived from an EMBL/GenBank/DDBJ whole genome shotgun (WGS) entry which is preliminary data.</text>
</comment>
<accession>A0A917MDU4</accession>
<reference evidence="2" key="1">
    <citation type="journal article" date="2014" name="Int. J. Syst. Evol. Microbiol.">
        <title>Complete genome sequence of Corynebacterium casei LMG S-19264T (=DSM 44701T), isolated from a smear-ripened cheese.</title>
        <authorList>
            <consortium name="US DOE Joint Genome Institute (JGI-PGF)"/>
            <person name="Walter F."/>
            <person name="Albersmeier A."/>
            <person name="Kalinowski J."/>
            <person name="Ruckert C."/>
        </authorList>
    </citation>
    <scope>NUCLEOTIDE SEQUENCE</scope>
    <source>
        <strain evidence="2">CGMCC 1.12195</strain>
    </source>
</reference>
<organism evidence="2 3">
    <name type="scientific">Parapedobacter pyrenivorans</name>
    <dbReference type="NCBI Taxonomy" id="1305674"/>
    <lineage>
        <taxon>Bacteria</taxon>
        <taxon>Pseudomonadati</taxon>
        <taxon>Bacteroidota</taxon>
        <taxon>Sphingobacteriia</taxon>
        <taxon>Sphingobacteriales</taxon>
        <taxon>Sphingobacteriaceae</taxon>
        <taxon>Parapedobacter</taxon>
    </lineage>
</organism>
<reference evidence="2" key="2">
    <citation type="submission" date="2020-09" db="EMBL/GenBank/DDBJ databases">
        <authorList>
            <person name="Sun Q."/>
            <person name="Zhou Y."/>
        </authorList>
    </citation>
    <scope>NUCLEOTIDE SEQUENCE</scope>
    <source>
        <strain evidence="2">CGMCC 1.12195</strain>
    </source>
</reference>
<dbReference type="PROSITE" id="PS51257">
    <property type="entry name" value="PROKAR_LIPOPROTEIN"/>
    <property type="match status" value="1"/>
</dbReference>
<protein>
    <recommendedName>
        <fullName evidence="4">Beta-lactamase enzyme family protein</fullName>
    </recommendedName>
</protein>
<dbReference type="Proteomes" id="UP000660862">
    <property type="component" value="Unassembled WGS sequence"/>
</dbReference>
<proteinExistence type="predicted"/>
<dbReference type="RefSeq" id="WP_188507389.1">
    <property type="nucleotide sequence ID" value="NZ_BMER01000004.1"/>
</dbReference>
<dbReference type="AlphaFoldDB" id="A0A917MDU4"/>